<reference evidence="1 2" key="1">
    <citation type="journal article" date="2020" name="Microb. Ecol.">
        <title>Ecogenomics of the Marine Benthic Filamentous Cyanobacterium Adonisia.</title>
        <authorList>
            <person name="Walter J.M."/>
            <person name="Coutinho F.H."/>
            <person name="Leomil L."/>
            <person name="Hargreaves P.I."/>
            <person name="Campeao M.E."/>
            <person name="Vieira V.V."/>
            <person name="Silva B.S."/>
            <person name="Fistarol G.O."/>
            <person name="Salomon P.S."/>
            <person name="Sawabe T."/>
            <person name="Mino S."/>
            <person name="Hosokawa M."/>
            <person name="Miyashita H."/>
            <person name="Maruyama F."/>
            <person name="van Verk M.C."/>
            <person name="Dutilh B.E."/>
            <person name="Thompson C.C."/>
            <person name="Thompson F.L."/>
        </authorList>
    </citation>
    <scope>NUCLEOTIDE SEQUENCE [LARGE SCALE GENOMIC DNA]</scope>
    <source>
        <strain evidence="1 2">CCMR0082</strain>
    </source>
</reference>
<dbReference type="AlphaFoldDB" id="A0A6M0SGB0"/>
<comment type="caution">
    <text evidence="1">The sequence shown here is derived from an EMBL/GenBank/DDBJ whole genome shotgun (WGS) entry which is preliminary data.</text>
</comment>
<accession>A0A6M0SGB0</accession>
<organism evidence="1 2">
    <name type="scientific">Adonisia turfae CCMR0082</name>
    <dbReference type="NCBI Taxonomy" id="2304604"/>
    <lineage>
        <taxon>Bacteria</taxon>
        <taxon>Bacillati</taxon>
        <taxon>Cyanobacteriota</taxon>
        <taxon>Adonisia</taxon>
        <taxon>Adonisia turfae</taxon>
    </lineage>
</organism>
<dbReference type="EMBL" id="QZCE01000002">
    <property type="protein sequence ID" value="NEZ66652.1"/>
    <property type="molecule type" value="Genomic_DNA"/>
</dbReference>
<gene>
    <name evidence="1" type="ORF">D0962_28490</name>
</gene>
<dbReference type="RefSeq" id="WP_163669002.1">
    <property type="nucleotide sequence ID" value="NZ_QZCE01000002.1"/>
</dbReference>
<sequence length="133" mass="14670">MSVWRRRENLFLYYSVPGATETDAFGVARTAAPSEQQIIKASVKPTEEMAKLSEQIGPDVSRVRVDGYFVSPKFQPDDFPLGKRIRAVLKELSMDLEFSGEFEAAQIVPNRFVAVTKALGSPLSGYFYSVGGG</sequence>
<evidence type="ECO:0000313" key="1">
    <source>
        <dbReference type="EMBL" id="NEZ66652.1"/>
    </source>
</evidence>
<proteinExistence type="predicted"/>
<evidence type="ECO:0000313" key="2">
    <source>
        <dbReference type="Proteomes" id="UP000473574"/>
    </source>
</evidence>
<protein>
    <submittedName>
        <fullName evidence="1">Uncharacterized protein</fullName>
    </submittedName>
</protein>
<dbReference type="Proteomes" id="UP000473574">
    <property type="component" value="Unassembled WGS sequence"/>
</dbReference>
<name>A0A6M0SGB0_9CYAN</name>